<feature type="compositionally biased region" description="Polar residues" evidence="1">
    <location>
        <begin position="1042"/>
        <end position="1057"/>
    </location>
</feature>
<dbReference type="VEuPathDB" id="PlasmoDB:PBANKA_1314200"/>
<evidence type="ECO:0000313" key="5">
    <source>
        <dbReference type="EMBL" id="SCM16417.1"/>
    </source>
</evidence>
<feature type="compositionally biased region" description="Basic and acidic residues" evidence="1">
    <location>
        <begin position="1011"/>
        <end position="1028"/>
    </location>
</feature>
<dbReference type="PANTHER" id="PTHR48209:SF3">
    <property type="entry name" value="SYNDECAN_NEUREXIN DOMAIN-CONTAINING PROTEIN"/>
    <property type="match status" value="1"/>
</dbReference>
<evidence type="ECO:0000313" key="6">
    <source>
        <dbReference type="EMBL" id="SCM18211.1"/>
    </source>
</evidence>
<protein>
    <submittedName>
        <fullName evidence="3">Uncharacterized protein</fullName>
    </submittedName>
</protein>
<feature type="compositionally biased region" description="Basic and acidic residues" evidence="1">
    <location>
        <begin position="788"/>
        <end position="807"/>
    </location>
</feature>
<accession>A0A0Y9Z9X1</accession>
<evidence type="ECO:0000313" key="12">
    <source>
        <dbReference type="Proteomes" id="UP000516480"/>
    </source>
</evidence>
<organism evidence="3 8">
    <name type="scientific">Plasmodium berghei</name>
    <dbReference type="NCBI Taxonomy" id="5821"/>
    <lineage>
        <taxon>Eukaryota</taxon>
        <taxon>Sar</taxon>
        <taxon>Alveolata</taxon>
        <taxon>Apicomplexa</taxon>
        <taxon>Aconoidasida</taxon>
        <taxon>Haemosporida</taxon>
        <taxon>Plasmodiidae</taxon>
        <taxon>Plasmodium</taxon>
        <taxon>Plasmodium (Vinckeia)</taxon>
    </lineage>
</organism>
<keyword evidence="2" id="KW-0472">Membrane</keyword>
<feature type="transmembrane region" description="Helical" evidence="2">
    <location>
        <begin position="1394"/>
        <end position="1414"/>
    </location>
</feature>
<sequence length="1473" mass="174775">MSTGWNFNFGRKYAERRRKEELNYINLFNQNEINNLNENPEVFREGLNCGPAGRNALIRWIEYNYRLKNDEENSNPAVRACKVWRQTQSFQDVALSGLMDFLKFLNIPKHITYKHVFKNYLSPKFINKVKSVEKSQKCLTKLAKKMMLMFQVREIQPLFSMVLEKINIIPINILKILVEDTPAAKYFYEITSINVKRKIWILCPELFFEEVEHIIEEIIFRMKLKNSHNYITNLINNIIELIGEGNEHIFLYNLFLHIIRLKCLQKILNEKEHNSSNFLHEHTPCAEKEIKTNACSKNVNNKPHLNKDTNEEIIQSEKDSNNTPENIKSNSEIDEYIQENNEYGIVESHNMGESQDGVSSCSSHLSEHFETKLKKLETIFDKIMNNNKNVNDEKKKIIKCNNNSKLYVIKIHGYNHNSSSFEYLQMRENMDISENTTCHIHKSEIFSNIIENKEVHNNINRSSSETIYTNSFHYDINKKKRIVSDNIISNITTSNNTNKEKKEIDGEGKNKYTNRKFDKDYYKKKLILPFDSMFYSNLRLLFCLQYKEKYNLKDEEITKIDKYYPIVEFINNIIKDGLLCFSDELKTQEIIKKTKNSIKIKNIDDLCEYSLLFNNILLKYSIINGICFNFYNNNFDLLTQKNNVNFWASIFYFGIYNNFFVLIKYAIDIIDYKHRKKKKKKKLYQQNDELSILKTNNNQNIESCDNLNYTHENSNIEKKINEIISSDFMNDQNGYEKLNYEYEKNDENNYGMNIDERNISISKKRKTGQNRWENETCTGFKNIFGNDKSIEKESGDNKNVENNKDGNVKSNMNYYNKLAKKKSPSSIETYDDNMYLDKEKRKEKNKNYKYMSIENKKEESHVKYIHGSSKNFKPKDNNNDTDDEEIGSNYNNIFLMEEIKNKTHKLFMNGHNESYLKIPLNSILKYIIASDNGSNDDFLSFFNFFSEDSDNKKKAKNIKEKNSILLLSALLNIPQINYLKIHIFFTIIDEFFYEEKTNTRNMPTDYYNTKCDSDHNENNTELNKSEEKKKKKKNLKNETSNVTSTNKLDSNNIERQNFGNNSQNFGTFIANNTLSTSISSLNINNINKNFNNSDNLNKNKIGETIYNEYVSMKSNYDTTPNNKGKKLTHQNEDQINSPEKISITNCSIHRTSSSNLYASQNKKYFYHIGDKLLRNIKDMNKEISRSYFFTNNIDMKCISDILNCRNNDECKDSYKDGQKVDNLNTIKNEKINIHKDNDNLINFENDEKKRVENNIYKNTYYFYEISNKIIQKSDNFKGNSKIKKYFPYVLKTSFISLNFLKQANIINIYIKYMYLYEYLYHMILNRILHISTVNSFPFLQNVILKDLSYYFEDFKKSKIKNFWKFYLYLHTLIDMNKNNIYLISKLFHNNAIDYFIKLFYSLSFYNSIFSVLFLKMMETPLFYKSIEHKKTEILQNLWIGAHELIFSNNDKGKRNSIEYNLWINSYNKLYEKL</sequence>
<reference evidence="3 8" key="1">
    <citation type="submission" date="2016-02" db="EMBL/GenBank/DDBJ databases">
        <authorList>
            <consortium name="Pathogen Informatics"/>
        </authorList>
    </citation>
    <scope>NUCLEOTIDE SEQUENCE [LARGE SCALE GENOMIC DNA]</scope>
    <source>
        <strain evidence="3 8">K173</strain>
        <strain evidence="4 12">NK65 ny</strain>
        <strain evidence="7 11">NK65e</strain>
        <strain evidence="5 9">SP11 Antwerpcl1</strain>
        <strain evidence="6 10">SP11 RLL</strain>
    </source>
</reference>
<dbReference type="PANTHER" id="PTHR48209">
    <property type="entry name" value="AGL056WP"/>
    <property type="match status" value="1"/>
</dbReference>
<evidence type="ECO:0000313" key="3">
    <source>
        <dbReference type="EMBL" id="CXI91200.1"/>
    </source>
</evidence>
<feature type="region of interest" description="Disordered" evidence="1">
    <location>
        <begin position="788"/>
        <end position="810"/>
    </location>
</feature>
<evidence type="ECO:0000313" key="4">
    <source>
        <dbReference type="EMBL" id="SCL96397.1"/>
    </source>
</evidence>
<gene>
    <name evidence="3" type="ORF">PBK173_000374800</name>
    <name evidence="7" type="ORF">PBNK65E_000363700</name>
    <name evidence="4" type="ORF">PBNK65NY_000363200</name>
    <name evidence="5" type="ORF">PBSP11A_000364000</name>
    <name evidence="6" type="ORF">PBSP11RLL_000363800</name>
</gene>
<dbReference type="OrthoDB" id="364546at2759"/>
<keyword evidence="2" id="KW-0812">Transmembrane</keyword>
<evidence type="ECO:0000313" key="7">
    <source>
        <dbReference type="EMBL" id="SCN27639.1"/>
    </source>
</evidence>
<dbReference type="Proteomes" id="UP000219860">
    <property type="component" value="Chromosome 13"/>
</dbReference>
<dbReference type="Proteomes" id="UP000219974">
    <property type="component" value="Chromosome 13"/>
</dbReference>
<proteinExistence type="predicted"/>
<dbReference type="Proteomes" id="UP000069549">
    <property type="component" value="Chromosome 13"/>
</dbReference>
<dbReference type="Proteomes" id="UP000516480">
    <property type="component" value="Chromosome 13"/>
</dbReference>
<dbReference type="EMBL" id="LT614639">
    <property type="protein sequence ID" value="SCN27639.1"/>
    <property type="molecule type" value="Genomic_DNA"/>
</dbReference>
<evidence type="ECO:0000256" key="1">
    <source>
        <dbReference type="SAM" id="MobiDB-lite"/>
    </source>
</evidence>
<dbReference type="EMBL" id="LT608149">
    <property type="protein sequence ID" value="SCL96397.1"/>
    <property type="molecule type" value="Genomic_DNA"/>
</dbReference>
<dbReference type="Proteomes" id="UP000220214">
    <property type="component" value="Chromosome 13"/>
</dbReference>
<dbReference type="EMBL" id="LT160033">
    <property type="protein sequence ID" value="CXI91200.1"/>
    <property type="molecule type" value="Genomic_DNA"/>
</dbReference>
<name>A0A0Y9Z9X1_PLABE</name>
<evidence type="ECO:0000256" key="2">
    <source>
        <dbReference type="SAM" id="Phobius"/>
    </source>
</evidence>
<evidence type="ECO:0000313" key="10">
    <source>
        <dbReference type="Proteomes" id="UP000219974"/>
    </source>
</evidence>
<keyword evidence="2" id="KW-1133">Transmembrane helix</keyword>
<evidence type="ECO:0000313" key="11">
    <source>
        <dbReference type="Proteomes" id="UP000220214"/>
    </source>
</evidence>
<evidence type="ECO:0000313" key="9">
    <source>
        <dbReference type="Proteomes" id="UP000219860"/>
    </source>
</evidence>
<dbReference type="EMBL" id="LT608277">
    <property type="protein sequence ID" value="SCM18211.1"/>
    <property type="molecule type" value="Genomic_DNA"/>
</dbReference>
<evidence type="ECO:0000313" key="8">
    <source>
        <dbReference type="Proteomes" id="UP000069549"/>
    </source>
</evidence>
<feature type="region of interest" description="Disordered" evidence="1">
    <location>
        <begin position="1004"/>
        <end position="1057"/>
    </location>
</feature>
<dbReference type="EMBL" id="LT608261">
    <property type="protein sequence ID" value="SCM16417.1"/>
    <property type="molecule type" value="Genomic_DNA"/>
</dbReference>